<dbReference type="InterPro" id="IPR018073">
    <property type="entry name" value="Prot_inh_cystat_CS"/>
</dbReference>
<evidence type="ECO:0000313" key="5">
    <source>
        <dbReference type="Ensembl" id="ENSMMOP00000003034.1"/>
    </source>
</evidence>
<dbReference type="InterPro" id="IPR046350">
    <property type="entry name" value="Cystatin_sf"/>
</dbReference>
<keyword evidence="6" id="KW-1185">Reference proteome</keyword>
<protein>
    <recommendedName>
        <fullName evidence="4">Cystatin domain-containing protein</fullName>
    </recommendedName>
</protein>
<dbReference type="InterPro" id="IPR000010">
    <property type="entry name" value="Cystatin_dom"/>
</dbReference>
<evidence type="ECO:0000256" key="1">
    <source>
        <dbReference type="ARBA" id="ARBA00009403"/>
    </source>
</evidence>
<dbReference type="Proteomes" id="UP000261620">
    <property type="component" value="Unplaced"/>
</dbReference>
<dbReference type="AlphaFoldDB" id="A0A3Q3W3P2"/>
<sequence length="129" mass="14447">INMLWKAVLPVLAAVLAVGLGGIVGGFQDIDVNDRGARNMLNFAVVQHNLRSNDAFLSQVAEVVSVRKQVVAGIKYIITARMGKSECRKNNVDQECPISQDPVKLYQCKFTVWSRPWMREIQLLSQECE</sequence>
<evidence type="ECO:0000256" key="2">
    <source>
        <dbReference type="ARBA" id="ARBA00023157"/>
    </source>
</evidence>
<dbReference type="CDD" id="cd00042">
    <property type="entry name" value="CY"/>
    <property type="match status" value="1"/>
</dbReference>
<evidence type="ECO:0000256" key="3">
    <source>
        <dbReference type="SAM" id="SignalP"/>
    </source>
</evidence>
<dbReference type="SUPFAM" id="SSF54403">
    <property type="entry name" value="Cystatin/monellin"/>
    <property type="match status" value="1"/>
</dbReference>
<dbReference type="SMART" id="SM00043">
    <property type="entry name" value="CY"/>
    <property type="match status" value="1"/>
</dbReference>
<dbReference type="Ensembl" id="ENSMMOT00000003080.1">
    <property type="protein sequence ID" value="ENSMMOP00000003034.1"/>
    <property type="gene ID" value="ENSMMOG00000001969.1"/>
</dbReference>
<dbReference type="Pfam" id="PF00031">
    <property type="entry name" value="Cystatin"/>
    <property type="match status" value="1"/>
</dbReference>
<feature type="signal peptide" evidence="3">
    <location>
        <begin position="1"/>
        <end position="21"/>
    </location>
</feature>
<dbReference type="PROSITE" id="PS00287">
    <property type="entry name" value="CYSTATIN"/>
    <property type="match status" value="1"/>
</dbReference>
<feature type="chain" id="PRO_5044598807" description="Cystatin domain-containing protein" evidence="3">
    <location>
        <begin position="22"/>
        <end position="129"/>
    </location>
</feature>
<keyword evidence="2" id="KW-1015">Disulfide bond</keyword>
<evidence type="ECO:0000313" key="6">
    <source>
        <dbReference type="Proteomes" id="UP000261620"/>
    </source>
</evidence>
<comment type="similarity">
    <text evidence="1">Belongs to the cystatin family.</text>
</comment>
<dbReference type="Gene3D" id="3.10.450.10">
    <property type="match status" value="1"/>
</dbReference>
<dbReference type="GO" id="GO:0005737">
    <property type="term" value="C:cytoplasm"/>
    <property type="evidence" value="ECO:0007669"/>
    <property type="project" value="TreeGrafter"/>
</dbReference>
<dbReference type="FunFam" id="3.10.450.10:FF:000004">
    <property type="entry name" value="Cystatin C"/>
    <property type="match status" value="1"/>
</dbReference>
<evidence type="ECO:0000259" key="4">
    <source>
        <dbReference type="SMART" id="SM00043"/>
    </source>
</evidence>
<dbReference type="STRING" id="94237.ENSMMOP00000002395"/>
<feature type="domain" description="Cystatin" evidence="4">
    <location>
        <begin position="22"/>
        <end position="129"/>
    </location>
</feature>
<organism evidence="5 6">
    <name type="scientific">Mola mola</name>
    <name type="common">Ocean sunfish</name>
    <name type="synonym">Tetraodon mola</name>
    <dbReference type="NCBI Taxonomy" id="94237"/>
    <lineage>
        <taxon>Eukaryota</taxon>
        <taxon>Metazoa</taxon>
        <taxon>Chordata</taxon>
        <taxon>Craniata</taxon>
        <taxon>Vertebrata</taxon>
        <taxon>Euteleostomi</taxon>
        <taxon>Actinopterygii</taxon>
        <taxon>Neopterygii</taxon>
        <taxon>Teleostei</taxon>
        <taxon>Neoteleostei</taxon>
        <taxon>Acanthomorphata</taxon>
        <taxon>Eupercaria</taxon>
        <taxon>Tetraodontiformes</taxon>
        <taxon>Molidae</taxon>
        <taxon>Mola</taxon>
    </lineage>
</organism>
<accession>A0A3Q3W3P2</accession>
<proteinExistence type="inferred from homology"/>
<dbReference type="Ensembl" id="ENSMMOT00000002436.1">
    <property type="protein sequence ID" value="ENSMMOP00000002395.1"/>
    <property type="gene ID" value="ENSMMOG00000001175.1"/>
</dbReference>
<dbReference type="GO" id="GO:0004869">
    <property type="term" value="F:cysteine-type endopeptidase inhibitor activity"/>
    <property type="evidence" value="ECO:0007669"/>
    <property type="project" value="InterPro"/>
</dbReference>
<keyword evidence="3" id="KW-0732">Signal</keyword>
<dbReference type="GO" id="GO:0005615">
    <property type="term" value="C:extracellular space"/>
    <property type="evidence" value="ECO:0007669"/>
    <property type="project" value="TreeGrafter"/>
</dbReference>
<dbReference type="PANTHER" id="PTHR46186">
    <property type="entry name" value="CYSTATIN"/>
    <property type="match status" value="1"/>
</dbReference>
<reference evidence="5" key="1">
    <citation type="submission" date="2025-05" db="UniProtKB">
        <authorList>
            <consortium name="Ensembl"/>
        </authorList>
    </citation>
    <scope>IDENTIFICATION</scope>
</reference>
<name>A0A3Q3W3P2_MOLML</name>
<dbReference type="GO" id="GO:0031982">
    <property type="term" value="C:vesicle"/>
    <property type="evidence" value="ECO:0007669"/>
    <property type="project" value="TreeGrafter"/>
</dbReference>
<dbReference type="PANTHER" id="PTHR46186:SF12">
    <property type="entry name" value="CYSTATIN C (AMYLOID ANGIOPATHY AND CEREBRAL HEMORRHAGE)-RELATED"/>
    <property type="match status" value="1"/>
</dbReference>